<name>V4Q1C6_9CAUL</name>
<keyword evidence="7" id="KW-0690">Ribosome biogenesis</keyword>
<evidence type="ECO:0000256" key="2">
    <source>
        <dbReference type="ARBA" id="ARBA00022722"/>
    </source>
</evidence>
<dbReference type="PATRIC" id="fig|1121022.4.peg.1960"/>
<dbReference type="EMBL" id="AWGB01000016">
    <property type="protein sequence ID" value="ESQ91600.1"/>
    <property type="molecule type" value="Genomic_DNA"/>
</dbReference>
<protein>
    <recommendedName>
        <fullName evidence="7">Endoribonuclease YbeY</fullName>
        <ecNumber evidence="7">3.1.-.-</ecNumber>
    </recommendedName>
</protein>
<evidence type="ECO:0000256" key="1">
    <source>
        <dbReference type="ARBA" id="ARBA00010875"/>
    </source>
</evidence>
<comment type="function">
    <text evidence="7">Single strand-specific metallo-endoribonuclease involved in late-stage 70S ribosome quality control and in maturation of the 3' terminus of the 16S rRNA.</text>
</comment>
<keyword evidence="7" id="KW-0698">rRNA processing</keyword>
<sequence>MEPLIDIEIEEDGWLDVLPDAQIVVETGIQAVFKAIEFNDQVDIVVLLCDDKEMKALNKEYRQKDAPTNVLSFPAPKMPGIAHLGDMALGLETCVREAKEQQKTLKNHVLHLSIHGALHLLGYDHMNDEDANEMENLERDILKTLNVADPYGPDHANG</sequence>
<proteinExistence type="inferred from homology"/>
<keyword evidence="9" id="KW-1185">Reference proteome</keyword>
<dbReference type="Pfam" id="PF02130">
    <property type="entry name" value="YbeY"/>
    <property type="match status" value="1"/>
</dbReference>
<organism evidence="8 9">
    <name type="scientific">Asticcacaulis benevestitus DSM 16100 = ATCC BAA-896</name>
    <dbReference type="NCBI Taxonomy" id="1121022"/>
    <lineage>
        <taxon>Bacteria</taxon>
        <taxon>Pseudomonadati</taxon>
        <taxon>Pseudomonadota</taxon>
        <taxon>Alphaproteobacteria</taxon>
        <taxon>Caulobacterales</taxon>
        <taxon>Caulobacteraceae</taxon>
        <taxon>Asticcacaulis</taxon>
    </lineage>
</organism>
<dbReference type="GO" id="GO:0004222">
    <property type="term" value="F:metalloendopeptidase activity"/>
    <property type="evidence" value="ECO:0007669"/>
    <property type="project" value="InterPro"/>
</dbReference>
<feature type="binding site" evidence="7">
    <location>
        <position position="115"/>
    </location>
    <ligand>
        <name>Zn(2+)</name>
        <dbReference type="ChEBI" id="CHEBI:29105"/>
        <note>catalytic</note>
    </ligand>
</feature>
<dbReference type="GO" id="GO:0005737">
    <property type="term" value="C:cytoplasm"/>
    <property type="evidence" value="ECO:0007669"/>
    <property type="project" value="UniProtKB-SubCell"/>
</dbReference>
<dbReference type="InterPro" id="IPR023091">
    <property type="entry name" value="MetalPrtase_cat_dom_sf_prd"/>
</dbReference>
<comment type="subcellular location">
    <subcellularLocation>
        <location evidence="7">Cytoplasm</location>
    </subcellularLocation>
</comment>
<dbReference type="GO" id="GO:0008270">
    <property type="term" value="F:zinc ion binding"/>
    <property type="evidence" value="ECO:0007669"/>
    <property type="project" value="UniProtKB-UniRule"/>
</dbReference>
<keyword evidence="2 7" id="KW-0540">Nuclease</keyword>
<evidence type="ECO:0000256" key="7">
    <source>
        <dbReference type="HAMAP-Rule" id="MF_00009"/>
    </source>
</evidence>
<dbReference type="STRING" id="1121022.GCA_000376105_01014"/>
<evidence type="ECO:0000313" key="9">
    <source>
        <dbReference type="Proteomes" id="UP000017837"/>
    </source>
</evidence>
<dbReference type="HAMAP" id="MF_00009">
    <property type="entry name" value="Endoribonucl_YbeY"/>
    <property type="match status" value="1"/>
</dbReference>
<dbReference type="PANTHER" id="PTHR46986">
    <property type="entry name" value="ENDORIBONUCLEASE YBEY, CHLOROPLASTIC"/>
    <property type="match status" value="1"/>
</dbReference>
<comment type="similarity">
    <text evidence="1 7">Belongs to the endoribonuclease YbeY family.</text>
</comment>
<dbReference type="Proteomes" id="UP000017837">
    <property type="component" value="Unassembled WGS sequence"/>
</dbReference>
<accession>V4Q1C6</accession>
<gene>
    <name evidence="7" type="primary">ybeY</name>
    <name evidence="8" type="ORF">ABENE_09700</name>
</gene>
<keyword evidence="6 7" id="KW-0862">Zinc</keyword>
<dbReference type="eggNOG" id="COG0319">
    <property type="taxonomic scope" value="Bacteria"/>
</dbReference>
<dbReference type="Gene3D" id="3.40.390.30">
    <property type="entry name" value="Metalloproteases ('zincins'), catalytic domain"/>
    <property type="match status" value="1"/>
</dbReference>
<evidence type="ECO:0000313" key="8">
    <source>
        <dbReference type="EMBL" id="ESQ91600.1"/>
    </source>
</evidence>
<dbReference type="GO" id="GO:0004521">
    <property type="term" value="F:RNA endonuclease activity"/>
    <property type="evidence" value="ECO:0007669"/>
    <property type="project" value="UniProtKB-UniRule"/>
</dbReference>
<reference evidence="8 9" key="1">
    <citation type="journal article" date="2014" name="Nature">
        <title>Sequential evolution of bacterial morphology by co-option of a developmental regulator.</title>
        <authorList>
            <person name="Jiang C."/>
            <person name="Brown P.J."/>
            <person name="Ducret A."/>
            <person name="Brun Y.V."/>
        </authorList>
    </citation>
    <scope>NUCLEOTIDE SEQUENCE [LARGE SCALE GENOMIC DNA]</scope>
    <source>
        <strain evidence="8 9">DSM 16100</strain>
    </source>
</reference>
<dbReference type="EC" id="3.1.-.-" evidence="7"/>
<dbReference type="InterPro" id="IPR020549">
    <property type="entry name" value="YbeY_CS"/>
</dbReference>
<dbReference type="PANTHER" id="PTHR46986:SF1">
    <property type="entry name" value="ENDORIBONUCLEASE YBEY, CHLOROPLASTIC"/>
    <property type="match status" value="1"/>
</dbReference>
<dbReference type="SUPFAM" id="SSF55486">
    <property type="entry name" value="Metalloproteases ('zincins'), catalytic domain"/>
    <property type="match status" value="1"/>
</dbReference>
<keyword evidence="7" id="KW-0963">Cytoplasm</keyword>
<evidence type="ECO:0000256" key="6">
    <source>
        <dbReference type="ARBA" id="ARBA00022833"/>
    </source>
</evidence>
<evidence type="ECO:0000256" key="4">
    <source>
        <dbReference type="ARBA" id="ARBA00022759"/>
    </source>
</evidence>
<feature type="binding site" evidence="7">
    <location>
        <position position="125"/>
    </location>
    <ligand>
        <name>Zn(2+)</name>
        <dbReference type="ChEBI" id="CHEBI:29105"/>
        <note>catalytic</note>
    </ligand>
</feature>
<dbReference type="RefSeq" id="WP_018080682.1">
    <property type="nucleotide sequence ID" value="NZ_AQWM01000002.1"/>
</dbReference>
<keyword evidence="5 7" id="KW-0378">Hydrolase</keyword>
<dbReference type="AlphaFoldDB" id="V4Q1C6"/>
<dbReference type="NCBIfam" id="TIGR00043">
    <property type="entry name" value="rRNA maturation RNase YbeY"/>
    <property type="match status" value="1"/>
</dbReference>
<comment type="cofactor">
    <cofactor evidence="7">
        <name>Zn(2+)</name>
        <dbReference type="ChEBI" id="CHEBI:29105"/>
    </cofactor>
    <text evidence="7">Binds 1 zinc ion.</text>
</comment>
<evidence type="ECO:0000256" key="3">
    <source>
        <dbReference type="ARBA" id="ARBA00022723"/>
    </source>
</evidence>
<feature type="binding site" evidence="7">
    <location>
        <position position="119"/>
    </location>
    <ligand>
        <name>Zn(2+)</name>
        <dbReference type="ChEBI" id="CHEBI:29105"/>
        <note>catalytic</note>
    </ligand>
</feature>
<keyword evidence="3 7" id="KW-0479">Metal-binding</keyword>
<dbReference type="InterPro" id="IPR002036">
    <property type="entry name" value="YbeY"/>
</dbReference>
<comment type="caution">
    <text evidence="8">The sequence shown here is derived from an EMBL/GenBank/DDBJ whole genome shotgun (WGS) entry which is preliminary data.</text>
</comment>
<dbReference type="PROSITE" id="PS01306">
    <property type="entry name" value="UPF0054"/>
    <property type="match status" value="1"/>
</dbReference>
<dbReference type="OrthoDB" id="9807740at2"/>
<dbReference type="GO" id="GO:0006364">
    <property type="term" value="P:rRNA processing"/>
    <property type="evidence" value="ECO:0007669"/>
    <property type="project" value="UniProtKB-UniRule"/>
</dbReference>
<evidence type="ECO:0000256" key="5">
    <source>
        <dbReference type="ARBA" id="ARBA00022801"/>
    </source>
</evidence>
<keyword evidence="4 7" id="KW-0255">Endonuclease</keyword>